<evidence type="ECO:0000256" key="2">
    <source>
        <dbReference type="ARBA" id="ARBA00007965"/>
    </source>
</evidence>
<dbReference type="Proteomes" id="UP000276133">
    <property type="component" value="Unassembled WGS sequence"/>
</dbReference>
<evidence type="ECO:0000256" key="6">
    <source>
        <dbReference type="ARBA" id="ARBA00023136"/>
    </source>
</evidence>
<dbReference type="Pfam" id="PF01733">
    <property type="entry name" value="Nucleoside_tran"/>
    <property type="match status" value="1"/>
</dbReference>
<evidence type="ECO:0000256" key="5">
    <source>
        <dbReference type="ARBA" id="ARBA00022989"/>
    </source>
</evidence>
<dbReference type="InterPro" id="IPR002259">
    <property type="entry name" value="Eqnu_transpt"/>
</dbReference>
<feature type="transmembrane region" description="Helical" evidence="7">
    <location>
        <begin position="444"/>
        <end position="466"/>
    </location>
</feature>
<evidence type="ECO:0000256" key="4">
    <source>
        <dbReference type="ARBA" id="ARBA00022692"/>
    </source>
</evidence>
<evidence type="ECO:0000256" key="1">
    <source>
        <dbReference type="ARBA" id="ARBA00004141"/>
    </source>
</evidence>
<comment type="similarity">
    <text evidence="2">Belongs to the SLC29A/ENT transporter (TC 2.A.57) family.</text>
</comment>
<protein>
    <submittedName>
        <fullName evidence="8">Equilibrative nucleoside transporter 1</fullName>
    </submittedName>
</protein>
<keyword evidence="4 7" id="KW-0812">Transmembrane</keyword>
<evidence type="ECO:0000256" key="3">
    <source>
        <dbReference type="ARBA" id="ARBA00022448"/>
    </source>
</evidence>
<comment type="subcellular location">
    <subcellularLocation>
        <location evidence="1">Membrane</location>
        <topology evidence="1">Multi-pass membrane protein</topology>
    </subcellularLocation>
</comment>
<feature type="transmembrane region" description="Helical" evidence="7">
    <location>
        <begin position="300"/>
        <end position="320"/>
    </location>
</feature>
<dbReference type="GO" id="GO:0005337">
    <property type="term" value="F:nucleoside transmembrane transporter activity"/>
    <property type="evidence" value="ECO:0007669"/>
    <property type="project" value="InterPro"/>
</dbReference>
<keyword evidence="6 7" id="KW-0472">Membrane</keyword>
<feature type="transmembrane region" description="Helical" evidence="7">
    <location>
        <begin position="68"/>
        <end position="86"/>
    </location>
</feature>
<dbReference type="EMBL" id="REGN01000131">
    <property type="protein sequence ID" value="RNA44220.1"/>
    <property type="molecule type" value="Genomic_DNA"/>
</dbReference>
<evidence type="ECO:0000313" key="8">
    <source>
        <dbReference type="EMBL" id="RNA44220.1"/>
    </source>
</evidence>
<feature type="transmembrane region" description="Helical" evidence="7">
    <location>
        <begin position="409"/>
        <end position="432"/>
    </location>
</feature>
<sequence length="473" mass="54570">MSKIISAPSSFCKHENAEKIIEGIKMLPILKNFDQLKEEDKRKIFHKKELSLTFSDPKPILKDRLNSVLIIYFFYGICAILPWYLLQMANDFLINVKLNTPISSGTFYQIKFKFISGLIWNAAFLLMTIFNLINCDRRFNQIDRIPFCLIGSAFSIGSIIVLSILDSKNWSNSFFICFSLIICLLAALNGIIFSSSIYAAAMLPPKYTNSILLGYMSSGLFYSLISILFKYCKFSKISSVNATWCNIDNCTNCQSQFIFQHIRNYYRYHLDIAKDNMTANEKARRTLFHMPYIRTIKRFWPLYVCIWLLMFTTLSSFTSYQKQIKPIKTQLDSFIVSNDLFVDITCDLTYYIATCLGSLTCFAFKKPSIKLSLAFSFLKSILTSCFFILCNFEPDKRKNLPVLVENDYVYWSGAFICHYSTALMVCLLMSFAPKEIKFKYKQSAALLTAFSFIFGSLCGSEFSRFFETIVVII</sequence>
<dbReference type="AlphaFoldDB" id="A0A3M7T8S5"/>
<name>A0A3M7T8S5_BRAPC</name>
<evidence type="ECO:0000313" key="9">
    <source>
        <dbReference type="Proteomes" id="UP000276133"/>
    </source>
</evidence>
<proteinExistence type="inferred from homology"/>
<keyword evidence="5 7" id="KW-1133">Transmembrane helix</keyword>
<dbReference type="PANTHER" id="PTHR10332">
    <property type="entry name" value="EQUILIBRATIVE NUCLEOSIDE TRANSPORTER"/>
    <property type="match status" value="1"/>
</dbReference>
<accession>A0A3M7T8S5</accession>
<reference evidence="8 9" key="1">
    <citation type="journal article" date="2018" name="Sci. Rep.">
        <title>Genomic signatures of local adaptation to the degree of environmental predictability in rotifers.</title>
        <authorList>
            <person name="Franch-Gras L."/>
            <person name="Hahn C."/>
            <person name="Garcia-Roger E.M."/>
            <person name="Carmona M.J."/>
            <person name="Serra M."/>
            <person name="Gomez A."/>
        </authorList>
    </citation>
    <scope>NUCLEOTIDE SEQUENCE [LARGE SCALE GENOMIC DNA]</scope>
    <source>
        <strain evidence="8">HYR1</strain>
    </source>
</reference>
<gene>
    <name evidence="8" type="ORF">BpHYR1_047750</name>
</gene>
<feature type="transmembrane region" description="Helical" evidence="7">
    <location>
        <begin position="371"/>
        <end position="389"/>
    </location>
</feature>
<organism evidence="8 9">
    <name type="scientific">Brachionus plicatilis</name>
    <name type="common">Marine rotifer</name>
    <name type="synonym">Brachionus muelleri</name>
    <dbReference type="NCBI Taxonomy" id="10195"/>
    <lineage>
        <taxon>Eukaryota</taxon>
        <taxon>Metazoa</taxon>
        <taxon>Spiralia</taxon>
        <taxon>Gnathifera</taxon>
        <taxon>Rotifera</taxon>
        <taxon>Eurotatoria</taxon>
        <taxon>Monogononta</taxon>
        <taxon>Pseudotrocha</taxon>
        <taxon>Ploima</taxon>
        <taxon>Brachionidae</taxon>
        <taxon>Brachionus</taxon>
    </lineage>
</organism>
<dbReference type="PANTHER" id="PTHR10332:SF10">
    <property type="entry name" value="EQUILIBRATIVE NUCLEOSIDE TRANSPORTER 4"/>
    <property type="match status" value="1"/>
</dbReference>
<dbReference type="OrthoDB" id="1856718at2759"/>
<feature type="transmembrane region" description="Helical" evidence="7">
    <location>
        <begin position="171"/>
        <end position="200"/>
    </location>
</feature>
<evidence type="ECO:0000256" key="7">
    <source>
        <dbReference type="SAM" id="Phobius"/>
    </source>
</evidence>
<feature type="transmembrane region" description="Helical" evidence="7">
    <location>
        <begin position="114"/>
        <end position="133"/>
    </location>
</feature>
<feature type="transmembrane region" description="Helical" evidence="7">
    <location>
        <begin position="145"/>
        <end position="165"/>
    </location>
</feature>
<keyword evidence="3" id="KW-0813">Transport</keyword>
<dbReference type="GO" id="GO:0005886">
    <property type="term" value="C:plasma membrane"/>
    <property type="evidence" value="ECO:0007669"/>
    <property type="project" value="TreeGrafter"/>
</dbReference>
<keyword evidence="9" id="KW-1185">Reference proteome</keyword>
<comment type="caution">
    <text evidence="8">The sequence shown here is derived from an EMBL/GenBank/DDBJ whole genome shotgun (WGS) entry which is preliminary data.</text>
</comment>
<feature type="transmembrane region" description="Helical" evidence="7">
    <location>
        <begin position="212"/>
        <end position="231"/>
    </location>
</feature>